<accession>A0ABT4HPK9</accession>
<evidence type="ECO:0000313" key="6">
    <source>
        <dbReference type="Proteomes" id="UP001084650"/>
    </source>
</evidence>
<evidence type="ECO:0000313" key="5">
    <source>
        <dbReference type="EMBL" id="MCZ0732019.1"/>
    </source>
</evidence>
<dbReference type="EC" id="3.1.21.-" evidence="5"/>
<dbReference type="CDD" id="cd17515">
    <property type="entry name" value="RMtype1_S_MjaORF132P_Sau1132ORF3780P-TRD1-CR1_like"/>
    <property type="match status" value="1"/>
</dbReference>
<keyword evidence="3" id="KW-0238">DNA-binding</keyword>
<dbReference type="Pfam" id="PF01420">
    <property type="entry name" value="Methylase_S"/>
    <property type="match status" value="1"/>
</dbReference>
<dbReference type="RefSeq" id="WP_268787855.1">
    <property type="nucleotide sequence ID" value="NZ_JAPQYE010000023.1"/>
</dbReference>
<keyword evidence="2" id="KW-0680">Restriction system</keyword>
<keyword evidence="6" id="KW-1185">Reference proteome</keyword>
<dbReference type="Gene3D" id="3.90.220.20">
    <property type="entry name" value="DNA methylase specificity domains"/>
    <property type="match status" value="2"/>
</dbReference>
<name>A0ABT4HPK9_MYCIR</name>
<evidence type="ECO:0000256" key="1">
    <source>
        <dbReference type="ARBA" id="ARBA00010923"/>
    </source>
</evidence>
<dbReference type="Proteomes" id="UP001084650">
    <property type="component" value="Unassembled WGS sequence"/>
</dbReference>
<gene>
    <name evidence="5" type="ORF">OY187_28605</name>
</gene>
<keyword evidence="5" id="KW-0378">Hydrolase</keyword>
<dbReference type="InterPro" id="IPR000055">
    <property type="entry name" value="Restrct_endonuc_typeI_TRD"/>
</dbReference>
<keyword evidence="5" id="KW-0255">Endonuclease</keyword>
<protein>
    <submittedName>
        <fullName evidence="5">Restriction endonuclease subunit S</fullName>
        <ecNumber evidence="5">3.1.21.-</ecNumber>
    </submittedName>
</protein>
<reference evidence="5" key="1">
    <citation type="submission" date="2022-12" db="EMBL/GenBank/DDBJ databases">
        <title>Whole genome sequence of Mycolicibacterium iranicum strain SBH312.</title>
        <authorList>
            <person name="Jani J."/>
            <person name="Arifin Mustapha Z."/>
            <person name="Ahmed K."/>
            <person name="Kai Ling C."/>
        </authorList>
    </citation>
    <scope>NUCLEOTIDE SEQUENCE</scope>
    <source>
        <strain evidence="5">SBH312</strain>
    </source>
</reference>
<dbReference type="GO" id="GO:0004519">
    <property type="term" value="F:endonuclease activity"/>
    <property type="evidence" value="ECO:0007669"/>
    <property type="project" value="UniProtKB-KW"/>
</dbReference>
<evidence type="ECO:0000256" key="3">
    <source>
        <dbReference type="ARBA" id="ARBA00023125"/>
    </source>
</evidence>
<dbReference type="InterPro" id="IPR052021">
    <property type="entry name" value="Type-I_RS_S_subunit"/>
</dbReference>
<keyword evidence="5" id="KW-0540">Nuclease</keyword>
<proteinExistence type="inferred from homology"/>
<dbReference type="PANTHER" id="PTHR30408:SF12">
    <property type="entry name" value="TYPE I RESTRICTION ENZYME MJAVIII SPECIFICITY SUBUNIT"/>
    <property type="match status" value="1"/>
</dbReference>
<comment type="caution">
    <text evidence="5">The sequence shown here is derived from an EMBL/GenBank/DDBJ whole genome shotgun (WGS) entry which is preliminary data.</text>
</comment>
<dbReference type="PANTHER" id="PTHR30408">
    <property type="entry name" value="TYPE-1 RESTRICTION ENZYME ECOKI SPECIFICITY PROTEIN"/>
    <property type="match status" value="1"/>
</dbReference>
<dbReference type="GO" id="GO:0016787">
    <property type="term" value="F:hydrolase activity"/>
    <property type="evidence" value="ECO:0007669"/>
    <property type="project" value="UniProtKB-KW"/>
</dbReference>
<evidence type="ECO:0000259" key="4">
    <source>
        <dbReference type="Pfam" id="PF01420"/>
    </source>
</evidence>
<organism evidence="5 6">
    <name type="scientific">Mycolicibacterium iranicum</name>
    <name type="common">Mycobacterium iranicum</name>
    <dbReference type="NCBI Taxonomy" id="912594"/>
    <lineage>
        <taxon>Bacteria</taxon>
        <taxon>Bacillati</taxon>
        <taxon>Actinomycetota</taxon>
        <taxon>Actinomycetes</taxon>
        <taxon>Mycobacteriales</taxon>
        <taxon>Mycobacteriaceae</taxon>
        <taxon>Mycolicibacterium</taxon>
    </lineage>
</organism>
<evidence type="ECO:0000256" key="2">
    <source>
        <dbReference type="ARBA" id="ARBA00022747"/>
    </source>
</evidence>
<feature type="domain" description="Type I restriction modification DNA specificity" evidence="4">
    <location>
        <begin position="4"/>
        <end position="171"/>
    </location>
</feature>
<sequence length="385" mass="41701">MKHACLGEVATLVSGGTPPRGVTEYFGAGVPWASIGDLNDSLVTETKEALTASGFANSAAKIVPPGTVLVAMYGASIGKLGVAGSEMCTNQAIAAIQPSCEDLDSRYLYHFLLAQRKHLRARGRGGAQPNISLGDLKKWVIPLRPMNEQRRIGAMLDQAENLRTKRSKVIKHLIALEKATFIDTFGDPIGNEMGWPTGSLGQQVVRITDGEHKTPLRTEAGIPLLSARSVQRGWIDFTATDFVGEDVYERLRRRIEPQDGDVLISCSGTIGRVARVRGPQRFAMVRSVALVRPGASLSPGFLEQLLATDSLNALMNVRANSSAQANLFQNQIRDLPVIVPPIGLQKSFEEQIESVTRQRAISTAALSKLVELFASLQFRAFSGQL</sequence>
<dbReference type="EMBL" id="JAPQYE010000023">
    <property type="protein sequence ID" value="MCZ0732019.1"/>
    <property type="molecule type" value="Genomic_DNA"/>
</dbReference>
<comment type="similarity">
    <text evidence="1">Belongs to the type-I restriction system S methylase family.</text>
</comment>
<dbReference type="SUPFAM" id="SSF116734">
    <property type="entry name" value="DNA methylase specificity domain"/>
    <property type="match status" value="2"/>
</dbReference>
<dbReference type="InterPro" id="IPR044946">
    <property type="entry name" value="Restrct_endonuc_typeI_TRD_sf"/>
</dbReference>